<accession>A0A090MNW8</accession>
<evidence type="ECO:0000256" key="10">
    <source>
        <dbReference type="ARBA" id="ARBA00023146"/>
    </source>
</evidence>
<keyword evidence="17" id="KW-1185">Reference proteome</keyword>
<keyword evidence="5" id="KW-0963">Cytoplasm</keyword>
<evidence type="ECO:0000313" key="17">
    <source>
        <dbReference type="Proteomes" id="UP000035762"/>
    </source>
</evidence>
<evidence type="ECO:0000259" key="15">
    <source>
        <dbReference type="PROSITE" id="PS50862"/>
    </source>
</evidence>
<dbReference type="GO" id="GO:0004828">
    <property type="term" value="F:serine-tRNA ligase activity"/>
    <property type="evidence" value="ECO:0007669"/>
    <property type="project" value="UniProtKB-EC"/>
</dbReference>
<dbReference type="SUPFAM" id="SSF55681">
    <property type="entry name" value="Class II aaRS and biotin synthetases"/>
    <property type="match status" value="1"/>
</dbReference>
<comment type="catalytic activity">
    <reaction evidence="13">
        <text>tRNA(Sec) + L-serine + ATP = L-seryl-tRNA(Sec) + AMP + diphosphate + H(+)</text>
        <dbReference type="Rhea" id="RHEA:42580"/>
        <dbReference type="Rhea" id="RHEA-COMP:9742"/>
        <dbReference type="Rhea" id="RHEA-COMP:10128"/>
        <dbReference type="ChEBI" id="CHEBI:15378"/>
        <dbReference type="ChEBI" id="CHEBI:30616"/>
        <dbReference type="ChEBI" id="CHEBI:33019"/>
        <dbReference type="ChEBI" id="CHEBI:33384"/>
        <dbReference type="ChEBI" id="CHEBI:78442"/>
        <dbReference type="ChEBI" id="CHEBI:78533"/>
        <dbReference type="ChEBI" id="CHEBI:456215"/>
        <dbReference type="EC" id="6.1.1.11"/>
    </reaction>
</comment>
<evidence type="ECO:0000256" key="6">
    <source>
        <dbReference type="ARBA" id="ARBA00022598"/>
    </source>
</evidence>
<dbReference type="STRING" id="1035.BN961_01358"/>
<gene>
    <name evidence="16" type="primary">serS_2</name>
    <name evidence="16" type="ORF">BN961_01358</name>
</gene>
<dbReference type="PRINTS" id="PR00981">
    <property type="entry name" value="TRNASYNTHSER"/>
</dbReference>
<keyword evidence="9" id="KW-0648">Protein biosynthesis</keyword>
<dbReference type="InterPro" id="IPR002317">
    <property type="entry name" value="Ser-tRNA-ligase_type_1"/>
</dbReference>
<protein>
    <recommendedName>
        <fullName evidence="4">serine--tRNA ligase</fullName>
        <ecNumber evidence="4">6.1.1.11</ecNumber>
    </recommendedName>
    <alternativeName>
        <fullName evidence="11">Seryl-tRNA synthetase</fullName>
    </alternativeName>
    <alternativeName>
        <fullName evidence="12">Seryl-tRNA(Ser/Sec) synthetase</fullName>
    </alternativeName>
</protein>
<comment type="caution">
    <text evidence="16">The sequence shown here is derived from an EMBL/GenBank/DDBJ whole genome shotgun (WGS) entry which is preliminary data.</text>
</comment>
<evidence type="ECO:0000256" key="8">
    <source>
        <dbReference type="ARBA" id="ARBA00022840"/>
    </source>
</evidence>
<keyword evidence="6 16" id="KW-0436">Ligase</keyword>
<dbReference type="PROSITE" id="PS50862">
    <property type="entry name" value="AA_TRNA_LIGASE_II"/>
    <property type="match status" value="1"/>
</dbReference>
<evidence type="ECO:0000256" key="12">
    <source>
        <dbReference type="ARBA" id="ARBA00033352"/>
    </source>
</evidence>
<comment type="subcellular location">
    <subcellularLocation>
        <location evidence="1">Cytoplasm</location>
    </subcellularLocation>
</comment>
<evidence type="ECO:0000256" key="7">
    <source>
        <dbReference type="ARBA" id="ARBA00022741"/>
    </source>
</evidence>
<reference evidence="16 17" key="1">
    <citation type="journal article" date="2014" name="Genome Announc.">
        <title>Genome Sequence of Afipia felis Strain 76713, Isolated in Hospital Water Using an Amoeba Co-Culture Procedure.</title>
        <authorList>
            <person name="Benamar S."/>
            <person name="La Scola B."/>
            <person name="Croce O."/>
        </authorList>
    </citation>
    <scope>NUCLEOTIDE SEQUENCE [LARGE SCALE GENOMIC DNA]</scope>
    <source>
        <strain evidence="16 17">76713</strain>
    </source>
</reference>
<dbReference type="Pfam" id="PF00587">
    <property type="entry name" value="tRNA-synt_2b"/>
    <property type="match status" value="1"/>
</dbReference>
<organism evidence="16 17">
    <name type="scientific">Afipia felis</name>
    <name type="common">Cat scratch disease bacillus</name>
    <dbReference type="NCBI Taxonomy" id="1035"/>
    <lineage>
        <taxon>Bacteria</taxon>
        <taxon>Pseudomonadati</taxon>
        <taxon>Pseudomonadota</taxon>
        <taxon>Alphaproteobacteria</taxon>
        <taxon>Hyphomicrobiales</taxon>
        <taxon>Nitrobacteraceae</taxon>
        <taxon>Afipia</taxon>
    </lineage>
</organism>
<dbReference type="Gene3D" id="3.30.930.10">
    <property type="entry name" value="Bira Bifunctional Protein, Domain 2"/>
    <property type="match status" value="1"/>
</dbReference>
<evidence type="ECO:0000256" key="13">
    <source>
        <dbReference type="ARBA" id="ARBA00047929"/>
    </source>
</evidence>
<dbReference type="InterPro" id="IPR045864">
    <property type="entry name" value="aa-tRNA-synth_II/BPL/LPL"/>
</dbReference>
<dbReference type="GO" id="GO:0005524">
    <property type="term" value="F:ATP binding"/>
    <property type="evidence" value="ECO:0007669"/>
    <property type="project" value="UniProtKB-KW"/>
</dbReference>
<evidence type="ECO:0000256" key="11">
    <source>
        <dbReference type="ARBA" id="ARBA00031113"/>
    </source>
</evidence>
<evidence type="ECO:0000256" key="3">
    <source>
        <dbReference type="ARBA" id="ARBA00010728"/>
    </source>
</evidence>
<evidence type="ECO:0000256" key="14">
    <source>
        <dbReference type="ARBA" id="ARBA00048823"/>
    </source>
</evidence>
<dbReference type="GO" id="GO:0006434">
    <property type="term" value="P:seryl-tRNA aminoacylation"/>
    <property type="evidence" value="ECO:0007669"/>
    <property type="project" value="InterPro"/>
</dbReference>
<keyword evidence="10" id="KW-0030">Aminoacyl-tRNA synthetase</keyword>
<proteinExistence type="inferred from homology"/>
<dbReference type="InterPro" id="IPR006195">
    <property type="entry name" value="aa-tRNA-synth_II"/>
</dbReference>
<dbReference type="Proteomes" id="UP000035762">
    <property type="component" value="Unassembled WGS sequence"/>
</dbReference>
<dbReference type="InterPro" id="IPR002314">
    <property type="entry name" value="aa-tRNA-synt_IIb"/>
</dbReference>
<dbReference type="GO" id="GO:0005737">
    <property type="term" value="C:cytoplasm"/>
    <property type="evidence" value="ECO:0007669"/>
    <property type="project" value="UniProtKB-SubCell"/>
</dbReference>
<feature type="domain" description="Aminoacyl-transfer RNA synthetases class-II family profile" evidence="15">
    <location>
        <begin position="1"/>
        <end position="138"/>
    </location>
</feature>
<evidence type="ECO:0000256" key="4">
    <source>
        <dbReference type="ARBA" id="ARBA00012840"/>
    </source>
</evidence>
<comment type="similarity">
    <text evidence="3">Belongs to the class-II aminoacyl-tRNA synthetase family. Type-1 seryl-tRNA synthetase subfamily.</text>
</comment>
<comment type="pathway">
    <text evidence="2">Aminoacyl-tRNA biosynthesis; selenocysteinyl-tRNA(Sec) biosynthesis; L-seryl-tRNA(Sec) from L-serine and tRNA(Sec): step 1/1.</text>
</comment>
<dbReference type="EC" id="6.1.1.11" evidence="4"/>
<comment type="catalytic activity">
    <reaction evidence="14">
        <text>tRNA(Ser) + L-serine + ATP = L-seryl-tRNA(Ser) + AMP + diphosphate + H(+)</text>
        <dbReference type="Rhea" id="RHEA:12292"/>
        <dbReference type="Rhea" id="RHEA-COMP:9669"/>
        <dbReference type="Rhea" id="RHEA-COMP:9703"/>
        <dbReference type="ChEBI" id="CHEBI:15378"/>
        <dbReference type="ChEBI" id="CHEBI:30616"/>
        <dbReference type="ChEBI" id="CHEBI:33019"/>
        <dbReference type="ChEBI" id="CHEBI:33384"/>
        <dbReference type="ChEBI" id="CHEBI:78442"/>
        <dbReference type="ChEBI" id="CHEBI:78533"/>
        <dbReference type="ChEBI" id="CHEBI:456215"/>
        <dbReference type="EC" id="6.1.1.11"/>
    </reaction>
</comment>
<dbReference type="PANTHER" id="PTHR43697:SF1">
    <property type="entry name" value="SERINE--TRNA LIGASE"/>
    <property type="match status" value="1"/>
</dbReference>
<evidence type="ECO:0000256" key="9">
    <source>
        <dbReference type="ARBA" id="ARBA00022917"/>
    </source>
</evidence>
<evidence type="ECO:0000256" key="1">
    <source>
        <dbReference type="ARBA" id="ARBA00004496"/>
    </source>
</evidence>
<keyword evidence="7" id="KW-0547">Nucleotide-binding</keyword>
<keyword evidence="8" id="KW-0067">ATP-binding</keyword>
<dbReference type="PANTHER" id="PTHR43697">
    <property type="entry name" value="SERYL-TRNA SYNTHETASE"/>
    <property type="match status" value="1"/>
</dbReference>
<evidence type="ECO:0000256" key="2">
    <source>
        <dbReference type="ARBA" id="ARBA00005045"/>
    </source>
</evidence>
<name>A0A090MNW8_AFIFE</name>
<sequence>MIRQHQFTKVELVSITTPDESKNEHERMLSCAEEVLKRLGLHYRVMTLCTGDMGFASQKTYDIEVWMPGQGENGMYREISSCSVCGDFQARRMDARYRGSDNKPRFVHTLNGSGTAVGRALIAVMETYQQEDGSIAVPDVLQPYMGGLKVIAKDN</sequence>
<dbReference type="AlphaFoldDB" id="A0A090MNW8"/>
<evidence type="ECO:0000313" key="16">
    <source>
        <dbReference type="EMBL" id="CEG07952.1"/>
    </source>
</evidence>
<evidence type="ECO:0000256" key="5">
    <source>
        <dbReference type="ARBA" id="ARBA00022490"/>
    </source>
</evidence>
<dbReference type="EMBL" id="CCAZ020000001">
    <property type="protein sequence ID" value="CEG07952.1"/>
    <property type="molecule type" value="Genomic_DNA"/>
</dbReference>